<dbReference type="InterPro" id="IPR036390">
    <property type="entry name" value="WH_DNA-bd_sf"/>
</dbReference>
<accession>A0A3Q3JHG7</accession>
<dbReference type="Ensembl" id="ENSMALT00000019181.1">
    <property type="protein sequence ID" value="ENSMALP00000018809.1"/>
    <property type="gene ID" value="ENSMALG00000013135.1"/>
</dbReference>
<dbReference type="RefSeq" id="XP_020480198.1">
    <property type="nucleotide sequence ID" value="XM_020624542.1"/>
</dbReference>
<dbReference type="GeneID" id="109974377"/>
<comment type="similarity">
    <text evidence="2 5">Belongs to the HSF family.</text>
</comment>
<evidence type="ECO:0000313" key="7">
    <source>
        <dbReference type="Ensembl" id="ENSMALP00000018809.1"/>
    </source>
</evidence>
<dbReference type="Gene3D" id="1.10.10.10">
    <property type="entry name" value="Winged helix-like DNA-binding domain superfamily/Winged helix DNA-binding domain"/>
    <property type="match status" value="1"/>
</dbReference>
<evidence type="ECO:0000256" key="5">
    <source>
        <dbReference type="RuleBase" id="RU004020"/>
    </source>
</evidence>
<dbReference type="SUPFAM" id="SSF46785">
    <property type="entry name" value="Winged helix' DNA-binding domain"/>
    <property type="match status" value="1"/>
</dbReference>
<dbReference type="InterPro" id="IPR036388">
    <property type="entry name" value="WH-like_DNA-bd_sf"/>
</dbReference>
<keyword evidence="8" id="KW-1185">Reference proteome</keyword>
<proteinExistence type="inferred from homology"/>
<dbReference type="CTD" id="124535"/>
<name>A0A3Q3JHG7_MONAL</name>
<protein>
    <recommendedName>
        <fullName evidence="6">HSF-type DNA-binding domain-containing protein</fullName>
    </recommendedName>
</protein>
<reference evidence="7" key="2">
    <citation type="submission" date="2025-09" db="UniProtKB">
        <authorList>
            <consortium name="Ensembl"/>
        </authorList>
    </citation>
    <scope>IDENTIFICATION</scope>
</reference>
<evidence type="ECO:0000256" key="4">
    <source>
        <dbReference type="ARBA" id="ARBA00023242"/>
    </source>
</evidence>
<comment type="subcellular location">
    <subcellularLocation>
        <location evidence="1">Nucleus</location>
    </subcellularLocation>
</comment>
<dbReference type="Pfam" id="PF00447">
    <property type="entry name" value="HSF_DNA-bind"/>
    <property type="match status" value="1"/>
</dbReference>
<evidence type="ECO:0000313" key="8">
    <source>
        <dbReference type="Proteomes" id="UP000261600"/>
    </source>
</evidence>
<dbReference type="OrthoDB" id="6418155at2759"/>
<dbReference type="PANTHER" id="PTHR10015:SF336">
    <property type="entry name" value="HEAT SHOCK TRANSCRIPTION FACTOR, Y-LINKED"/>
    <property type="match status" value="1"/>
</dbReference>
<dbReference type="PANTHER" id="PTHR10015">
    <property type="entry name" value="HEAT SHOCK TRANSCRIPTION FACTOR"/>
    <property type="match status" value="1"/>
</dbReference>
<organism evidence="7 8">
    <name type="scientific">Monopterus albus</name>
    <name type="common">Swamp eel</name>
    <dbReference type="NCBI Taxonomy" id="43700"/>
    <lineage>
        <taxon>Eukaryota</taxon>
        <taxon>Metazoa</taxon>
        <taxon>Chordata</taxon>
        <taxon>Craniata</taxon>
        <taxon>Vertebrata</taxon>
        <taxon>Euteleostomi</taxon>
        <taxon>Actinopterygii</taxon>
        <taxon>Neopterygii</taxon>
        <taxon>Teleostei</taxon>
        <taxon>Neoteleostei</taxon>
        <taxon>Acanthomorphata</taxon>
        <taxon>Anabantaria</taxon>
        <taxon>Synbranchiformes</taxon>
        <taxon>Synbranchidae</taxon>
        <taxon>Monopterus</taxon>
    </lineage>
</organism>
<dbReference type="SMART" id="SM00415">
    <property type="entry name" value="HSF"/>
    <property type="match status" value="1"/>
</dbReference>
<dbReference type="InterPro" id="IPR000232">
    <property type="entry name" value="HSF_DNA-bd"/>
</dbReference>
<dbReference type="GO" id="GO:0005634">
    <property type="term" value="C:nucleus"/>
    <property type="evidence" value="ECO:0007669"/>
    <property type="project" value="UniProtKB-SubCell"/>
</dbReference>
<dbReference type="AlphaFoldDB" id="A0A3Q3JHG7"/>
<dbReference type="KEGG" id="malb:109974377"/>
<feature type="domain" description="HSF-type DNA-binding" evidence="6">
    <location>
        <begin position="41"/>
        <end position="155"/>
    </location>
</feature>
<dbReference type="GO" id="GO:0043565">
    <property type="term" value="F:sequence-specific DNA binding"/>
    <property type="evidence" value="ECO:0007669"/>
    <property type="project" value="InterPro"/>
</dbReference>
<dbReference type="STRING" id="43700.ENSMALP00000018809"/>
<reference evidence="7" key="1">
    <citation type="submission" date="2025-08" db="UniProtKB">
        <authorList>
            <consortium name="Ensembl"/>
        </authorList>
    </citation>
    <scope>IDENTIFICATION</scope>
</reference>
<evidence type="ECO:0000256" key="3">
    <source>
        <dbReference type="ARBA" id="ARBA00023125"/>
    </source>
</evidence>
<sequence>MCARSGVCSNGFENSTRHRWRSSSADRNMDIGESSLPASINPNNFPAKLWRLVNNPDSKAIHWDSQGEVIIIDKQLFESQILSPYGTSASDNPDVFKTTNFSSFVRQLNLYGFRKAETSSKDISFCSRDSGTSHHFYNPNFKRNHPELVASLRRLTVSTKAKLQAGLKVNGRTPNCCHRFYVDVDGRNKNIKRGSSSLLIPQHQDSPHPYYTNKAQATTVHSGTPAPLWYPIRGPVAAASPSAFTADKGIRELSHHCTGIASRSNDVPIRQDPLASGTHAHPNVTSFNPHNAQYQSGYYSPVCHYYPSNTVVPHMAVNGLQIGMFSPPLYQASYMFYHGDHNQNLQKKENQEQKKCDVSLDTVFRIADEVMQTPSSNYRVTAVTPEKPGPAVMLSSNSSITTANQLFGGSITMSVSDSVDRATCRQQEESVILVPEQMPEDAIIQVTNDEAKDTEVVSVEVGNTHMDPSQAQNSGYARELHQVCRSQHVNFMDM</sequence>
<dbReference type="GO" id="GO:0003700">
    <property type="term" value="F:DNA-binding transcription factor activity"/>
    <property type="evidence" value="ECO:0007669"/>
    <property type="project" value="InterPro"/>
</dbReference>
<keyword evidence="3" id="KW-0238">DNA-binding</keyword>
<evidence type="ECO:0000256" key="1">
    <source>
        <dbReference type="ARBA" id="ARBA00004123"/>
    </source>
</evidence>
<keyword evidence="4" id="KW-0539">Nucleus</keyword>
<evidence type="ECO:0000259" key="6">
    <source>
        <dbReference type="SMART" id="SM00415"/>
    </source>
</evidence>
<evidence type="ECO:0000256" key="2">
    <source>
        <dbReference type="ARBA" id="ARBA00006403"/>
    </source>
</evidence>
<dbReference type="Proteomes" id="UP000261600">
    <property type="component" value="Unplaced"/>
</dbReference>